<dbReference type="InterPro" id="IPR001347">
    <property type="entry name" value="SIS_dom"/>
</dbReference>
<dbReference type="CDD" id="cd05009">
    <property type="entry name" value="SIS_GlmS_GlmD_2"/>
    <property type="match status" value="1"/>
</dbReference>
<dbReference type="PROSITE" id="PS51278">
    <property type="entry name" value="GATASE_TYPE_2"/>
    <property type="match status" value="1"/>
</dbReference>
<dbReference type="GO" id="GO:0097367">
    <property type="term" value="F:carbohydrate derivative binding"/>
    <property type="evidence" value="ECO:0007669"/>
    <property type="project" value="InterPro"/>
</dbReference>
<dbReference type="FunFam" id="3.60.20.10:FF:000006">
    <property type="entry name" value="Glutamine--fructose-6-phosphate aminotransferase [isomerizing]"/>
    <property type="match status" value="1"/>
</dbReference>
<evidence type="ECO:0000256" key="10">
    <source>
        <dbReference type="HAMAP-Rule" id="MF_00164"/>
    </source>
</evidence>
<dbReference type="GO" id="GO:0004360">
    <property type="term" value="F:glutamine-fructose-6-phosphate transaminase (isomerizing) activity"/>
    <property type="evidence" value="ECO:0007669"/>
    <property type="project" value="UniProtKB-UniRule"/>
</dbReference>
<feature type="domain" description="SIS" evidence="13">
    <location>
        <begin position="457"/>
        <end position="598"/>
    </location>
</feature>
<dbReference type="SUPFAM" id="SSF53697">
    <property type="entry name" value="SIS domain"/>
    <property type="match status" value="1"/>
</dbReference>
<comment type="subunit">
    <text evidence="10">Homodimer.</text>
</comment>
<dbReference type="EC" id="2.6.1.16" evidence="3 10"/>
<proteinExistence type="inferred from homology"/>
<dbReference type="Pfam" id="PF13522">
    <property type="entry name" value="GATase_6"/>
    <property type="match status" value="1"/>
</dbReference>
<dbReference type="InterPro" id="IPR017932">
    <property type="entry name" value="GATase_2_dom"/>
</dbReference>
<feature type="initiator methionine" description="Removed" evidence="10">
    <location>
        <position position="1"/>
    </location>
</feature>
<feature type="domain" description="Glutamine amidotransferase type-2" evidence="12">
    <location>
        <begin position="2"/>
        <end position="217"/>
    </location>
</feature>
<dbReference type="SUPFAM" id="SSF56235">
    <property type="entry name" value="N-terminal nucleophile aminohydrolases (Ntn hydrolases)"/>
    <property type="match status" value="1"/>
</dbReference>
<comment type="catalytic activity">
    <reaction evidence="1 10">
        <text>D-fructose 6-phosphate + L-glutamine = D-glucosamine 6-phosphate + L-glutamate</text>
        <dbReference type="Rhea" id="RHEA:13237"/>
        <dbReference type="ChEBI" id="CHEBI:29985"/>
        <dbReference type="ChEBI" id="CHEBI:58359"/>
        <dbReference type="ChEBI" id="CHEBI:58725"/>
        <dbReference type="ChEBI" id="CHEBI:61527"/>
        <dbReference type="EC" id="2.6.1.16"/>
    </reaction>
</comment>
<evidence type="ECO:0000256" key="11">
    <source>
        <dbReference type="SAM" id="Coils"/>
    </source>
</evidence>
<name>A0A1G8GX73_9CLOT</name>
<dbReference type="CDD" id="cd00714">
    <property type="entry name" value="GFAT"/>
    <property type="match status" value="1"/>
</dbReference>
<dbReference type="FunFam" id="3.40.50.10490:FF:000001">
    <property type="entry name" value="Glutamine--fructose-6-phosphate aminotransferase [isomerizing]"/>
    <property type="match status" value="1"/>
</dbReference>
<dbReference type="GO" id="GO:0006487">
    <property type="term" value="P:protein N-linked glycosylation"/>
    <property type="evidence" value="ECO:0007669"/>
    <property type="project" value="TreeGrafter"/>
</dbReference>
<reference evidence="14 15" key="1">
    <citation type="submission" date="2016-10" db="EMBL/GenBank/DDBJ databases">
        <authorList>
            <person name="de Groot N.N."/>
        </authorList>
    </citation>
    <scope>NUCLEOTIDE SEQUENCE [LARGE SCALE GENOMIC DNA]</scope>
    <source>
        <strain evidence="14 15">CGMCC 1.5058</strain>
    </source>
</reference>
<feature type="active site" description="For Fru-6P isomerization activity" evidence="10">
    <location>
        <position position="603"/>
    </location>
</feature>
<evidence type="ECO:0000256" key="6">
    <source>
        <dbReference type="ARBA" id="ARBA00022576"/>
    </source>
</evidence>
<evidence type="ECO:0000256" key="7">
    <source>
        <dbReference type="ARBA" id="ARBA00022679"/>
    </source>
</evidence>
<dbReference type="FunFam" id="3.40.50.10490:FF:000022">
    <property type="entry name" value="Glutamine--fructose-6-phosphate aminotransferase [isomerizing]"/>
    <property type="match status" value="1"/>
</dbReference>
<comment type="subcellular location">
    <subcellularLocation>
        <location evidence="2 10">Cytoplasm</location>
    </subcellularLocation>
</comment>
<evidence type="ECO:0000256" key="2">
    <source>
        <dbReference type="ARBA" id="ARBA00004496"/>
    </source>
</evidence>
<dbReference type="Gene3D" id="3.60.20.10">
    <property type="entry name" value="Glutamine Phosphoribosylpyrophosphate, subunit 1, domain 1"/>
    <property type="match status" value="1"/>
</dbReference>
<dbReference type="NCBIfam" id="NF001484">
    <property type="entry name" value="PRK00331.1"/>
    <property type="match status" value="1"/>
</dbReference>
<dbReference type="RefSeq" id="WP_031573384.1">
    <property type="nucleotide sequence ID" value="NZ_FNDZ01000001.1"/>
</dbReference>
<keyword evidence="6 10" id="KW-0032">Aminotransferase</keyword>
<dbReference type="NCBIfam" id="TIGR01135">
    <property type="entry name" value="glmS"/>
    <property type="match status" value="1"/>
</dbReference>
<dbReference type="Gene3D" id="3.40.50.10490">
    <property type="entry name" value="Glucose-6-phosphate isomerase like protein, domain 1"/>
    <property type="match status" value="2"/>
</dbReference>
<keyword evidence="5 10" id="KW-0963">Cytoplasm</keyword>
<evidence type="ECO:0000259" key="12">
    <source>
        <dbReference type="PROSITE" id="PS51278"/>
    </source>
</evidence>
<dbReference type="GO" id="GO:0005975">
    <property type="term" value="P:carbohydrate metabolic process"/>
    <property type="evidence" value="ECO:0007669"/>
    <property type="project" value="UniProtKB-UniRule"/>
</dbReference>
<sequence length="608" mass="67154">MCGIVGYVGNKDASEVLISGLSRLEYRGYDSAGISVLHEGELTVKKAAGRLKNLEEKLKQEKVHGHMGIGHTRWATHGAPLDKNSHPHNSNNGKISVVHNGIIENYMEIKEKLQGLGYVFYSDTDTEVIPNLVDYYYSGNLLEALKKAAADLKGSYALGVMALNEPDKIVATRKDSPLVVGVGEKECFIASDVPAVLNYTKSFVYLNDGEYAELCKDSLQFFNQNGEQIEREVTEITWSAESAEKGGYAHFTIKEIYEQPKALKDTMTGRIVPGKKVKLDDIHITKEMLEDYSRIYIIACGTAYNAGLIGKVAIENLARIPVEVDVASEFRYRNPIIDAKTLVIVISQSGETADTLAVSREAQKFGARVIAITNVVGSSIAREADDVFYTWAGPEIGVASTKAYLTMLVAIYSIGIYFAELLGTQKETYLEDLKKELLTLPEKVASIIADTKKIEHFADKIHTEKDVFFLGRGLDYQIAVEASLKLKELSYIHSEAYPGGELKHGSIALIEDDITVIASLTQRDLLEKMQSNIKEVVSRGAKVMAITFEDNHDVEHFSDEVIIIPNTMDLIAPILAVVPLQLLAYYVALYKGLDVDKPRNLAKSVTVE</sequence>
<dbReference type="Proteomes" id="UP000183255">
    <property type="component" value="Unassembled WGS sequence"/>
</dbReference>
<organism evidence="14 15">
    <name type="scientific">Proteiniclasticum ruminis</name>
    <dbReference type="NCBI Taxonomy" id="398199"/>
    <lineage>
        <taxon>Bacteria</taxon>
        <taxon>Bacillati</taxon>
        <taxon>Bacillota</taxon>
        <taxon>Clostridia</taxon>
        <taxon>Eubacteriales</taxon>
        <taxon>Clostridiaceae</taxon>
        <taxon>Proteiniclasticum</taxon>
    </lineage>
</organism>
<evidence type="ECO:0000313" key="15">
    <source>
        <dbReference type="Proteomes" id="UP000183255"/>
    </source>
</evidence>
<keyword evidence="11" id="KW-0175">Coiled coil</keyword>
<dbReference type="InterPro" id="IPR047084">
    <property type="entry name" value="GFAT_N"/>
</dbReference>
<evidence type="ECO:0000259" key="13">
    <source>
        <dbReference type="PROSITE" id="PS51464"/>
    </source>
</evidence>
<dbReference type="EMBL" id="FNDZ01000001">
    <property type="protein sequence ID" value="SDH99006.1"/>
    <property type="molecule type" value="Genomic_DNA"/>
</dbReference>
<dbReference type="GO" id="GO:0006002">
    <property type="term" value="P:fructose 6-phosphate metabolic process"/>
    <property type="evidence" value="ECO:0007669"/>
    <property type="project" value="TreeGrafter"/>
</dbReference>
<keyword evidence="9" id="KW-0315">Glutamine amidotransferase</keyword>
<dbReference type="PROSITE" id="PS51464">
    <property type="entry name" value="SIS"/>
    <property type="match status" value="2"/>
</dbReference>
<evidence type="ECO:0000256" key="4">
    <source>
        <dbReference type="ARBA" id="ARBA00016090"/>
    </source>
</evidence>
<evidence type="ECO:0000256" key="8">
    <source>
        <dbReference type="ARBA" id="ARBA00022737"/>
    </source>
</evidence>
<dbReference type="HAMAP" id="MF_00164">
    <property type="entry name" value="GlmS"/>
    <property type="match status" value="1"/>
</dbReference>
<dbReference type="CDD" id="cd05008">
    <property type="entry name" value="SIS_GlmS_GlmD_1"/>
    <property type="match status" value="1"/>
</dbReference>
<gene>
    <name evidence="10" type="primary">glmS</name>
    <name evidence="14" type="ORF">SAMN05421804_101397</name>
</gene>
<protein>
    <recommendedName>
        <fullName evidence="4 10">Glutamine--fructose-6-phosphate aminotransferase [isomerizing]</fullName>
        <ecNumber evidence="3 10">2.6.1.16</ecNumber>
    </recommendedName>
    <alternativeName>
        <fullName evidence="10">D-fructose-6-phosphate amidotransferase</fullName>
    </alternativeName>
    <alternativeName>
        <fullName evidence="10">GFAT</fullName>
    </alternativeName>
    <alternativeName>
        <fullName evidence="10">Glucosamine-6-phosphate synthase</fullName>
    </alternativeName>
    <alternativeName>
        <fullName evidence="10">Hexosephosphate aminotransferase</fullName>
    </alternativeName>
    <alternativeName>
        <fullName evidence="10">L-glutamine--D-fructose-6-phosphate amidotransferase</fullName>
    </alternativeName>
</protein>
<dbReference type="GO" id="GO:0006047">
    <property type="term" value="P:UDP-N-acetylglucosamine metabolic process"/>
    <property type="evidence" value="ECO:0007669"/>
    <property type="project" value="TreeGrafter"/>
</dbReference>
<evidence type="ECO:0000256" key="5">
    <source>
        <dbReference type="ARBA" id="ARBA00022490"/>
    </source>
</evidence>
<dbReference type="GO" id="GO:0005829">
    <property type="term" value="C:cytosol"/>
    <property type="evidence" value="ECO:0007669"/>
    <property type="project" value="TreeGrafter"/>
</dbReference>
<keyword evidence="8" id="KW-0677">Repeat</keyword>
<dbReference type="InterPro" id="IPR035466">
    <property type="entry name" value="GlmS/AgaS_SIS"/>
</dbReference>
<dbReference type="InterPro" id="IPR046348">
    <property type="entry name" value="SIS_dom_sf"/>
</dbReference>
<dbReference type="InterPro" id="IPR005855">
    <property type="entry name" value="GFAT"/>
</dbReference>
<dbReference type="InterPro" id="IPR029055">
    <property type="entry name" value="Ntn_hydrolases_N"/>
</dbReference>
<dbReference type="PANTHER" id="PTHR10937:SF0">
    <property type="entry name" value="GLUTAMINE--FRUCTOSE-6-PHOSPHATE TRANSAMINASE (ISOMERIZING)"/>
    <property type="match status" value="1"/>
</dbReference>
<comment type="function">
    <text evidence="10">Catalyzes the first step in hexosamine metabolism, converting fructose-6P into glucosamine-6P using glutamine as a nitrogen source.</text>
</comment>
<dbReference type="PANTHER" id="PTHR10937">
    <property type="entry name" value="GLUCOSAMINE--FRUCTOSE-6-PHOSPHATE AMINOTRANSFERASE, ISOMERIZING"/>
    <property type="match status" value="1"/>
</dbReference>
<dbReference type="Pfam" id="PF01380">
    <property type="entry name" value="SIS"/>
    <property type="match status" value="2"/>
</dbReference>
<evidence type="ECO:0000313" key="14">
    <source>
        <dbReference type="EMBL" id="SDH99006.1"/>
    </source>
</evidence>
<feature type="domain" description="SIS" evidence="13">
    <location>
        <begin position="284"/>
        <end position="424"/>
    </location>
</feature>
<evidence type="ECO:0000256" key="1">
    <source>
        <dbReference type="ARBA" id="ARBA00001031"/>
    </source>
</evidence>
<feature type="coiled-coil region" evidence="11">
    <location>
        <begin position="37"/>
        <end position="64"/>
    </location>
</feature>
<dbReference type="AlphaFoldDB" id="A0A1G8GX73"/>
<keyword evidence="7 10" id="KW-0808">Transferase</keyword>
<evidence type="ECO:0000256" key="3">
    <source>
        <dbReference type="ARBA" id="ARBA00012916"/>
    </source>
</evidence>
<accession>A0A1G8GX73</accession>
<feature type="active site" description="Nucleophile; for GATase activity" evidence="10">
    <location>
        <position position="2"/>
    </location>
</feature>
<evidence type="ECO:0000256" key="9">
    <source>
        <dbReference type="ARBA" id="ARBA00022962"/>
    </source>
</evidence>
<dbReference type="InterPro" id="IPR035490">
    <property type="entry name" value="GlmS/FrlB_SIS"/>
</dbReference>